<feature type="region of interest" description="Disordered" evidence="1">
    <location>
        <begin position="748"/>
        <end position="779"/>
    </location>
</feature>
<keyword evidence="2" id="KW-0732">Signal</keyword>
<evidence type="ECO:0000256" key="2">
    <source>
        <dbReference type="SAM" id="SignalP"/>
    </source>
</evidence>
<dbReference type="VEuPathDB" id="FungiDB:MFRU_007g03400"/>
<feature type="signal peptide" evidence="2">
    <location>
        <begin position="1"/>
        <end position="19"/>
    </location>
</feature>
<organism evidence="3 4">
    <name type="scientific">Monilinia fructicola</name>
    <name type="common">Brown rot fungus</name>
    <name type="synonym">Ciboria fructicola</name>
    <dbReference type="NCBI Taxonomy" id="38448"/>
    <lineage>
        <taxon>Eukaryota</taxon>
        <taxon>Fungi</taxon>
        <taxon>Dikarya</taxon>
        <taxon>Ascomycota</taxon>
        <taxon>Pezizomycotina</taxon>
        <taxon>Leotiomycetes</taxon>
        <taxon>Helotiales</taxon>
        <taxon>Sclerotiniaceae</taxon>
        <taxon>Monilinia</taxon>
    </lineage>
</organism>
<sequence length="828" mass="86157">MRSFVPTLINLGLVTLAAAQTSSSNSTSCVSSYQSCLDNGGADNTCQSENAKCKNVCADSYGSCLRSSDDSPACMNTYNSCLNSYTIFTTAANSAGKDCASLFSGCHDAGKPDNTCNSIAAQCKDKCSTIYATALTSGSADTSAASIQYNNCLDSFSVFATREASANIDCVSQFSTCRANGTDDNTCNSYTAQCKDKCSAIYGICLSSGSADDSLCMNQYNNCLDSFTPSTSLDCVSSFTSCLNQGGAGNECASLSATCKNDASISYSTCLSSGDKDLEAPCLQQYNSALVQFNTAALKNNTDCSENADCKTDCATSYSTCLSSGDSSLAAPCLEQYNFCLVTFAWSTNTTTTGQDCVSKYLSSKGDDNERNAVAATCKSACSTSYSTCLSSGDESLEAPCLNQYNLCLVDFKSTVTTTDCASSYLSCDEAENTCAAGVASCKNTCSVALDISQSSGDPALIALSQKRYQSCLASFTAATAAIGQDCVGAFTSCRAAGGADNTCSAEMASCKNKCSSVYDIFNTSGDNSTAFDVFNTSGDNTTIAASQALRLYDNCLVSFTVNETTPAGQDCASKYYACDLAGVLAQNECNSEYATCKNDCAVVLDACKSSGDVSLLSMCDSMYNKCLDPVMNSNITSNTTVQINATSTYIMPTNTAFFNLTGAYSTIVSKASGYVSGTPAASTNGTGYYVPSTTSLALSAHVSTTVSSGASLPVITASAGYVYPNATSASANIIPTTTEPVIAIDTIAPEGGERSSGDNTSGSDGSNGSYGSDGGDDDEDTCEGCMKHMVSMYILELSMFHYQKERISQENFNDNFLLTLSNVFTLV</sequence>
<comment type="caution">
    <text evidence="3">The sequence shown here is derived from an EMBL/GenBank/DDBJ whole genome shotgun (WGS) entry which is preliminary data.</text>
</comment>
<feature type="chain" id="PRO_5024447751" description="Extracellular membrane protein CFEM domain-containing protein" evidence="2">
    <location>
        <begin position="20"/>
        <end position="828"/>
    </location>
</feature>
<dbReference type="EMBL" id="VICG01000011">
    <property type="protein sequence ID" value="KAA8567312.1"/>
    <property type="molecule type" value="Genomic_DNA"/>
</dbReference>
<gene>
    <name evidence="3" type="ORF">EYC84_010343</name>
</gene>
<protein>
    <recommendedName>
        <fullName evidence="5">Extracellular membrane protein CFEM domain-containing protein</fullName>
    </recommendedName>
</protein>
<evidence type="ECO:0000313" key="4">
    <source>
        <dbReference type="Proteomes" id="UP000322873"/>
    </source>
</evidence>
<dbReference type="Proteomes" id="UP000322873">
    <property type="component" value="Unassembled WGS sequence"/>
</dbReference>
<dbReference type="AlphaFoldDB" id="A0A5M9JHN7"/>
<name>A0A5M9JHN7_MONFR</name>
<feature type="compositionally biased region" description="Low complexity" evidence="1">
    <location>
        <begin position="758"/>
        <end position="771"/>
    </location>
</feature>
<accession>A0A5M9JHN7</accession>
<proteinExistence type="predicted"/>
<keyword evidence="4" id="KW-1185">Reference proteome</keyword>
<evidence type="ECO:0008006" key="5">
    <source>
        <dbReference type="Google" id="ProtNLM"/>
    </source>
</evidence>
<reference evidence="3 4" key="1">
    <citation type="submission" date="2019-06" db="EMBL/GenBank/DDBJ databases">
        <title>Genome Sequence of the Brown Rot Fungal Pathogen Monilinia fructicola.</title>
        <authorList>
            <person name="De Miccolis Angelini R.M."/>
            <person name="Landi L."/>
            <person name="Abate D."/>
            <person name="Pollastro S."/>
            <person name="Romanazzi G."/>
            <person name="Faretra F."/>
        </authorList>
    </citation>
    <scope>NUCLEOTIDE SEQUENCE [LARGE SCALE GENOMIC DNA]</scope>
    <source>
        <strain evidence="3 4">Mfrc123</strain>
    </source>
</reference>
<evidence type="ECO:0000256" key="1">
    <source>
        <dbReference type="SAM" id="MobiDB-lite"/>
    </source>
</evidence>
<evidence type="ECO:0000313" key="3">
    <source>
        <dbReference type="EMBL" id="KAA8567312.1"/>
    </source>
</evidence>